<dbReference type="Proteomes" id="UP001524944">
    <property type="component" value="Unassembled WGS sequence"/>
</dbReference>
<evidence type="ECO:0000313" key="3">
    <source>
        <dbReference type="Proteomes" id="UP001524944"/>
    </source>
</evidence>
<dbReference type="EMBL" id="JANPWE010000002">
    <property type="protein sequence ID" value="MCR6545150.1"/>
    <property type="molecule type" value="Genomic_DNA"/>
</dbReference>
<feature type="region of interest" description="Disordered" evidence="1">
    <location>
        <begin position="53"/>
        <end position="81"/>
    </location>
</feature>
<protein>
    <submittedName>
        <fullName evidence="2">Uncharacterized protein</fullName>
    </submittedName>
</protein>
<feature type="compositionally biased region" description="Basic and acidic residues" evidence="1">
    <location>
        <begin position="63"/>
        <end position="77"/>
    </location>
</feature>
<gene>
    <name evidence="2" type="ORF">NVS47_06410</name>
</gene>
<reference evidence="2 3" key="1">
    <citation type="submission" date="2022-08" db="EMBL/GenBank/DDBJ databases">
        <title>Proteogenomics of the novel Dehalobacterium formicoaceticum strain EZ94 highlights a key role of methyltransferases during anaerobic dichloromethane degradation.</title>
        <authorList>
            <person name="Wasmund K."/>
        </authorList>
    </citation>
    <scope>NUCLEOTIDE SEQUENCE [LARGE SCALE GENOMIC DNA]</scope>
    <source>
        <strain evidence="2 3">EZ94</strain>
    </source>
</reference>
<sequence>MENKEKEYLEIIDSFAEGTYIKDLEKGEICFSNEWKKRLGMEHLSPKLFAGDRGANLGCGRAGESRRKGQKSPEKPRKPVSFWRFGFGNELMNSLRKGKDC</sequence>
<name>A0ABT1Y2Q2_9FIRM</name>
<comment type="caution">
    <text evidence="2">The sequence shown here is derived from an EMBL/GenBank/DDBJ whole genome shotgun (WGS) entry which is preliminary data.</text>
</comment>
<keyword evidence="3" id="KW-1185">Reference proteome</keyword>
<evidence type="ECO:0000256" key="1">
    <source>
        <dbReference type="SAM" id="MobiDB-lite"/>
    </source>
</evidence>
<evidence type="ECO:0000313" key="2">
    <source>
        <dbReference type="EMBL" id="MCR6545150.1"/>
    </source>
</evidence>
<organism evidence="2 3">
    <name type="scientific">Dehalobacterium formicoaceticum</name>
    <dbReference type="NCBI Taxonomy" id="51515"/>
    <lineage>
        <taxon>Bacteria</taxon>
        <taxon>Bacillati</taxon>
        <taxon>Bacillota</taxon>
        <taxon>Clostridia</taxon>
        <taxon>Eubacteriales</taxon>
        <taxon>Peptococcaceae</taxon>
        <taxon>Dehalobacterium</taxon>
    </lineage>
</organism>
<accession>A0ABT1Y2Q2</accession>
<dbReference type="RefSeq" id="WP_257912768.1">
    <property type="nucleotide sequence ID" value="NZ_JANPWE010000002.1"/>
</dbReference>
<proteinExistence type="predicted"/>